<evidence type="ECO:0000256" key="6">
    <source>
        <dbReference type="ARBA" id="ARBA00023136"/>
    </source>
</evidence>
<accession>A0AAJ7SP56</accession>
<dbReference type="AlphaFoldDB" id="A0AAJ7SP56"/>
<feature type="transmembrane region" description="Helical" evidence="8">
    <location>
        <begin position="82"/>
        <end position="106"/>
    </location>
</feature>
<protein>
    <submittedName>
        <fullName evidence="11">Trace amine-associated receptor 1-like isoform X1</fullName>
    </submittedName>
</protein>
<proteinExistence type="predicted"/>
<dbReference type="PRINTS" id="PR00237">
    <property type="entry name" value="GPCRRHODOPSN"/>
</dbReference>
<reference evidence="11" key="1">
    <citation type="submission" date="2025-08" db="UniProtKB">
        <authorList>
            <consortium name="RefSeq"/>
        </authorList>
    </citation>
    <scope>IDENTIFICATION</scope>
    <source>
        <tissue evidence="11">Sperm</tissue>
    </source>
</reference>
<keyword evidence="4 8" id="KW-1133">Transmembrane helix</keyword>
<keyword evidence="6 8" id="KW-0472">Membrane</keyword>
<evidence type="ECO:0000256" key="2">
    <source>
        <dbReference type="ARBA" id="ARBA00022475"/>
    </source>
</evidence>
<dbReference type="Proteomes" id="UP001318040">
    <property type="component" value="Chromosome 5"/>
</dbReference>
<keyword evidence="5" id="KW-0675">Receptor</keyword>
<evidence type="ECO:0000256" key="3">
    <source>
        <dbReference type="ARBA" id="ARBA00022692"/>
    </source>
</evidence>
<feature type="transmembrane region" description="Helical" evidence="8">
    <location>
        <begin position="159"/>
        <end position="181"/>
    </location>
</feature>
<dbReference type="PANTHER" id="PTHR22750">
    <property type="entry name" value="G-PROTEIN COUPLED RECEPTOR"/>
    <property type="match status" value="1"/>
</dbReference>
<feature type="transmembrane region" description="Helical" evidence="8">
    <location>
        <begin position="51"/>
        <end position="70"/>
    </location>
</feature>
<evidence type="ECO:0000259" key="9">
    <source>
        <dbReference type="PROSITE" id="PS50262"/>
    </source>
</evidence>
<feature type="transmembrane region" description="Helical" evidence="8">
    <location>
        <begin position="245"/>
        <end position="265"/>
    </location>
</feature>
<gene>
    <name evidence="11" type="primary">LOC116939103</name>
</gene>
<name>A0AAJ7SP56_PETMA</name>
<dbReference type="SUPFAM" id="SSF81321">
    <property type="entry name" value="Family A G protein-coupled receptor-like"/>
    <property type="match status" value="1"/>
</dbReference>
<dbReference type="InterPro" id="IPR017452">
    <property type="entry name" value="GPCR_Rhodpsn_7TM"/>
</dbReference>
<keyword evidence="3 8" id="KW-0812">Transmembrane</keyword>
<evidence type="ECO:0000313" key="11">
    <source>
        <dbReference type="RefSeq" id="XP_032802947.1"/>
    </source>
</evidence>
<feature type="transmembrane region" description="Helical" evidence="8">
    <location>
        <begin position="202"/>
        <end position="225"/>
    </location>
</feature>
<keyword evidence="7" id="KW-0807">Transducer</keyword>
<evidence type="ECO:0000256" key="5">
    <source>
        <dbReference type="ARBA" id="ARBA00023040"/>
    </source>
</evidence>
<dbReference type="PROSITE" id="PS50262">
    <property type="entry name" value="G_PROTEIN_RECEP_F1_2"/>
    <property type="match status" value="1"/>
</dbReference>
<keyword evidence="5" id="KW-0297">G-protein coupled receptor</keyword>
<dbReference type="GO" id="GO:0005886">
    <property type="term" value="C:plasma membrane"/>
    <property type="evidence" value="ECO:0007669"/>
    <property type="project" value="UniProtKB-SubCell"/>
</dbReference>
<dbReference type="GO" id="GO:0004930">
    <property type="term" value="F:G protein-coupled receptor activity"/>
    <property type="evidence" value="ECO:0007669"/>
    <property type="project" value="UniProtKB-KW"/>
</dbReference>
<dbReference type="Pfam" id="PF00001">
    <property type="entry name" value="7tm_1"/>
    <property type="match status" value="1"/>
</dbReference>
<sequence>MENTLSYLAATPLDVFVIVFNVCLATAIVISNAILIGALLNSKGLLKHNNYIFIFSLTVSDFIMGAGWFYNGVFDVRDNLGSIYSASNVFPTIHGISLLTMLSSMVDRYYAVSSPFSYSQKMTRARVLMVVLWMWLWPFLTAFGMAFVKADAARKYQGYTTIAVTVCLLVIMTVVNLRLYFITKRQLSRGPANDEESKKKSARLIIVASTVFIAFWLPSLINSSVCGGFGLCFPPHRNNLNPVNVIRMFNTLSSPIIFLVGSTLLRNSIKNLARRLLCKRSVHPNVGARERKDGGGSMVAVVEH</sequence>
<dbReference type="RefSeq" id="XP_032802947.1">
    <property type="nucleotide sequence ID" value="XM_032947056.1"/>
</dbReference>
<evidence type="ECO:0000256" key="4">
    <source>
        <dbReference type="ARBA" id="ARBA00022989"/>
    </source>
</evidence>
<dbReference type="Gene3D" id="1.20.1070.10">
    <property type="entry name" value="Rhodopsin 7-helix transmembrane proteins"/>
    <property type="match status" value="1"/>
</dbReference>
<evidence type="ECO:0000313" key="10">
    <source>
        <dbReference type="Proteomes" id="UP001318040"/>
    </source>
</evidence>
<dbReference type="CDD" id="cd00637">
    <property type="entry name" value="7tm_classA_rhodopsin-like"/>
    <property type="match status" value="1"/>
</dbReference>
<comment type="subcellular location">
    <subcellularLocation>
        <location evidence="1">Cell membrane</location>
        <topology evidence="1">Multi-pass membrane protein</topology>
    </subcellularLocation>
</comment>
<feature type="transmembrane region" description="Helical" evidence="8">
    <location>
        <begin position="127"/>
        <end position="147"/>
    </location>
</feature>
<feature type="transmembrane region" description="Helical" evidence="8">
    <location>
        <begin position="15"/>
        <end position="39"/>
    </location>
</feature>
<keyword evidence="2" id="KW-1003">Cell membrane</keyword>
<keyword evidence="10" id="KW-1185">Reference proteome</keyword>
<dbReference type="InterPro" id="IPR000276">
    <property type="entry name" value="GPCR_Rhodpsn"/>
</dbReference>
<dbReference type="KEGG" id="pmrn:116939103"/>
<evidence type="ECO:0000256" key="7">
    <source>
        <dbReference type="ARBA" id="ARBA00023224"/>
    </source>
</evidence>
<evidence type="ECO:0000256" key="1">
    <source>
        <dbReference type="ARBA" id="ARBA00004651"/>
    </source>
</evidence>
<organism evidence="10 11">
    <name type="scientific">Petromyzon marinus</name>
    <name type="common">Sea lamprey</name>
    <dbReference type="NCBI Taxonomy" id="7757"/>
    <lineage>
        <taxon>Eukaryota</taxon>
        <taxon>Metazoa</taxon>
        <taxon>Chordata</taxon>
        <taxon>Craniata</taxon>
        <taxon>Vertebrata</taxon>
        <taxon>Cyclostomata</taxon>
        <taxon>Hyperoartia</taxon>
        <taxon>Petromyzontiformes</taxon>
        <taxon>Petromyzontidae</taxon>
        <taxon>Petromyzon</taxon>
    </lineage>
</organism>
<evidence type="ECO:0000256" key="8">
    <source>
        <dbReference type="SAM" id="Phobius"/>
    </source>
</evidence>
<feature type="domain" description="G-protein coupled receptors family 1 profile" evidence="9">
    <location>
        <begin position="31"/>
        <end position="258"/>
    </location>
</feature>